<dbReference type="RefSeq" id="WP_073149438.1">
    <property type="nucleotide sequence ID" value="NZ_FRAG01000021.1"/>
</dbReference>
<protein>
    <submittedName>
        <fullName evidence="10">Leucyl aminopeptidase (Aminopeptidase T)</fullName>
    </submittedName>
</protein>
<dbReference type="EMBL" id="FRAG01000021">
    <property type="protein sequence ID" value="SHK02506.1"/>
    <property type="molecule type" value="Genomic_DNA"/>
</dbReference>
<dbReference type="STRING" id="1121301.SAMN02745912_01998"/>
<dbReference type="Proteomes" id="UP000184465">
    <property type="component" value="Unassembled WGS sequence"/>
</dbReference>
<comment type="cofactor">
    <cofactor evidence="1">
        <name>Co(2+)</name>
        <dbReference type="ChEBI" id="CHEBI:48828"/>
    </cofactor>
</comment>
<dbReference type="GO" id="GO:0008237">
    <property type="term" value="F:metallopeptidase activity"/>
    <property type="evidence" value="ECO:0007669"/>
    <property type="project" value="UniProtKB-KW"/>
</dbReference>
<evidence type="ECO:0000256" key="1">
    <source>
        <dbReference type="ARBA" id="ARBA00001941"/>
    </source>
</evidence>
<evidence type="ECO:0000256" key="8">
    <source>
        <dbReference type="ARBA" id="ARBA00022801"/>
    </source>
</evidence>
<keyword evidence="11" id="KW-1185">Reference proteome</keyword>
<evidence type="ECO:0000256" key="6">
    <source>
        <dbReference type="ARBA" id="ARBA00022670"/>
    </source>
</evidence>
<evidence type="ECO:0000256" key="4">
    <source>
        <dbReference type="ARBA" id="ARBA00008236"/>
    </source>
</evidence>
<comment type="cofactor">
    <cofactor evidence="3">
        <name>Zn(2+)</name>
        <dbReference type="ChEBI" id="CHEBI:29105"/>
    </cofactor>
</comment>
<dbReference type="InterPro" id="IPR000787">
    <property type="entry name" value="Peptidase_M29"/>
</dbReference>
<dbReference type="InterPro" id="IPR052170">
    <property type="entry name" value="M29_Exopeptidase"/>
</dbReference>
<reference evidence="10 11" key="1">
    <citation type="submission" date="2016-11" db="EMBL/GenBank/DDBJ databases">
        <authorList>
            <person name="Jaros S."/>
            <person name="Januszkiewicz K."/>
            <person name="Wedrychowicz H."/>
        </authorList>
    </citation>
    <scope>NUCLEOTIDE SEQUENCE [LARGE SCALE GENOMIC DNA]</scope>
    <source>
        <strain evidence="10 11">DSM 15212</strain>
    </source>
</reference>
<dbReference type="GO" id="GO:0046872">
    <property type="term" value="F:metal ion binding"/>
    <property type="evidence" value="ECO:0007669"/>
    <property type="project" value="UniProtKB-KW"/>
</dbReference>
<gene>
    <name evidence="10" type="ORF">SAMN02745912_01998</name>
</gene>
<dbReference type="InterPro" id="IPR035097">
    <property type="entry name" value="M29_N-terminal"/>
</dbReference>
<evidence type="ECO:0000313" key="10">
    <source>
        <dbReference type="EMBL" id="SHK02506.1"/>
    </source>
</evidence>
<dbReference type="SUPFAM" id="SSF144052">
    <property type="entry name" value="Thermophilic metalloprotease-like"/>
    <property type="match status" value="1"/>
</dbReference>
<evidence type="ECO:0000256" key="7">
    <source>
        <dbReference type="ARBA" id="ARBA00022723"/>
    </source>
</evidence>
<evidence type="ECO:0000256" key="5">
    <source>
        <dbReference type="ARBA" id="ARBA00022438"/>
    </source>
</evidence>
<accession>A0A1M6P3M8</accession>
<keyword evidence="5 10" id="KW-0031">Aminopeptidase</keyword>
<dbReference type="PANTHER" id="PTHR34448:SF1">
    <property type="entry name" value="BLL6088 PROTEIN"/>
    <property type="match status" value="1"/>
</dbReference>
<evidence type="ECO:0000313" key="11">
    <source>
        <dbReference type="Proteomes" id="UP000184465"/>
    </source>
</evidence>
<dbReference type="PANTHER" id="PTHR34448">
    <property type="entry name" value="AMINOPEPTIDASE"/>
    <property type="match status" value="1"/>
</dbReference>
<dbReference type="PRINTS" id="PR00919">
    <property type="entry name" value="THERMOPTASE"/>
</dbReference>
<dbReference type="Gene3D" id="3.40.1830.10">
    <property type="entry name" value="Thermophilic metalloprotease (M29)"/>
    <property type="match status" value="1"/>
</dbReference>
<dbReference type="AlphaFoldDB" id="A0A1M6P3M8"/>
<comment type="cofactor">
    <cofactor evidence="2">
        <name>Mg(2+)</name>
        <dbReference type="ChEBI" id="CHEBI:18420"/>
    </cofactor>
</comment>
<evidence type="ECO:0000256" key="9">
    <source>
        <dbReference type="ARBA" id="ARBA00023049"/>
    </source>
</evidence>
<keyword evidence="6" id="KW-0645">Protease</keyword>
<organism evidence="10 11">
    <name type="scientific">Paramaledivibacter caminithermalis (strain DSM 15212 / CIP 107654 / DViRD3)</name>
    <name type="common">Clostridium caminithermale</name>
    <dbReference type="NCBI Taxonomy" id="1121301"/>
    <lineage>
        <taxon>Bacteria</taxon>
        <taxon>Bacillati</taxon>
        <taxon>Bacillota</taxon>
        <taxon>Clostridia</taxon>
        <taxon>Peptostreptococcales</taxon>
        <taxon>Caminicellaceae</taxon>
        <taxon>Paramaledivibacter</taxon>
    </lineage>
</organism>
<evidence type="ECO:0000256" key="2">
    <source>
        <dbReference type="ARBA" id="ARBA00001946"/>
    </source>
</evidence>
<name>A0A1M6P3M8_PARC5</name>
<keyword evidence="7" id="KW-0479">Metal-binding</keyword>
<evidence type="ECO:0000256" key="3">
    <source>
        <dbReference type="ARBA" id="ARBA00001947"/>
    </source>
</evidence>
<keyword evidence="8" id="KW-0378">Hydrolase</keyword>
<dbReference type="GO" id="GO:0006508">
    <property type="term" value="P:proteolysis"/>
    <property type="evidence" value="ECO:0007669"/>
    <property type="project" value="UniProtKB-KW"/>
</dbReference>
<sequence length="376" mass="43159">MLKHDKLSKLLIEYCLEVQEGDRVLICGTSEIKDLLPNILSMVLDKKAYVAFDIKHPELEDIIIFYGSSAQIKFLSSYLSANLTKFNKMINFISDKNLFFRSNQNKEKLQAFYSGKHSYIETYLNHIKEKKLFCTTVLYPTTSYAQYSKMPDSHFKSLYNEYCFLNEENFLLEYRKLEAFNNKIISFLDNIKEIRIKGKKTDLVMEVQGGKWINGSGKINIPDGEVFTAPIKESVNGRIFIDYPIIYNGIEIKELELFFKEGRLIEFKCSNNEAFEKIISIDNGACYLGEIGFGTNHKIHQYIGNIIFDEKMGGTGHIALGSSYPECGKNNVSQIHLDMVFDSNKGKVIYADNQIFLEDRKYYINAGDGSDILGIE</sequence>
<proteinExistence type="inferred from homology"/>
<dbReference type="OrthoDB" id="9803993at2"/>
<comment type="similarity">
    <text evidence="4">Belongs to the peptidase M29 family.</text>
</comment>
<dbReference type="Pfam" id="PF02073">
    <property type="entry name" value="Peptidase_M29"/>
    <property type="match status" value="1"/>
</dbReference>
<keyword evidence="9" id="KW-0482">Metalloprotease</keyword>
<dbReference type="GO" id="GO:0004177">
    <property type="term" value="F:aminopeptidase activity"/>
    <property type="evidence" value="ECO:0007669"/>
    <property type="project" value="UniProtKB-KW"/>
</dbReference>